<proteinExistence type="predicted"/>
<evidence type="ECO:0000256" key="1">
    <source>
        <dbReference type="SAM" id="MobiDB-lite"/>
    </source>
</evidence>
<dbReference type="EMBL" id="JASSZA010000001">
    <property type="protein sequence ID" value="KAK2119665.1"/>
    <property type="molecule type" value="Genomic_DNA"/>
</dbReference>
<gene>
    <name evidence="2" type="ORF">P7K49_001051</name>
</gene>
<evidence type="ECO:0000313" key="3">
    <source>
        <dbReference type="Proteomes" id="UP001266305"/>
    </source>
</evidence>
<name>A0ABQ9WDV5_SAGOE</name>
<comment type="caution">
    <text evidence="2">The sequence shown here is derived from an EMBL/GenBank/DDBJ whole genome shotgun (WGS) entry which is preliminary data.</text>
</comment>
<protein>
    <submittedName>
        <fullName evidence="2">Uncharacterized protein</fullName>
    </submittedName>
</protein>
<keyword evidence="3" id="KW-1185">Reference proteome</keyword>
<sequence>MRLRRRNSRGGGACVPTHSERFDVVVHRPAAPPTGLKPRASEDYAAGANCQGLWAGGTWSSGLASSYLTPAPEPGVGPPPPPGLGRRSGRAETSDSCVGAGGVSAAGIPRGRARAMIDSVKLRRDSAADFFSHYEYLCALQDSVPLPALRACLREGVLDFNADRLRGVDWAPLLSTLKINKDLPLISIKSYFQPWLGDTGL</sequence>
<dbReference type="Proteomes" id="UP001266305">
    <property type="component" value="Unassembled WGS sequence"/>
</dbReference>
<organism evidence="2 3">
    <name type="scientific">Saguinus oedipus</name>
    <name type="common">Cotton-top tamarin</name>
    <name type="synonym">Oedipomidas oedipus</name>
    <dbReference type="NCBI Taxonomy" id="9490"/>
    <lineage>
        <taxon>Eukaryota</taxon>
        <taxon>Metazoa</taxon>
        <taxon>Chordata</taxon>
        <taxon>Craniata</taxon>
        <taxon>Vertebrata</taxon>
        <taxon>Euteleostomi</taxon>
        <taxon>Mammalia</taxon>
        <taxon>Eutheria</taxon>
        <taxon>Euarchontoglires</taxon>
        <taxon>Primates</taxon>
        <taxon>Haplorrhini</taxon>
        <taxon>Platyrrhini</taxon>
        <taxon>Cebidae</taxon>
        <taxon>Callitrichinae</taxon>
        <taxon>Saguinus</taxon>
    </lineage>
</organism>
<reference evidence="2 3" key="1">
    <citation type="submission" date="2023-05" db="EMBL/GenBank/DDBJ databases">
        <title>B98-5 Cell Line De Novo Hybrid Assembly: An Optical Mapping Approach.</title>
        <authorList>
            <person name="Kananen K."/>
            <person name="Auerbach J.A."/>
            <person name="Kautto E."/>
            <person name="Blachly J.S."/>
        </authorList>
    </citation>
    <scope>NUCLEOTIDE SEQUENCE [LARGE SCALE GENOMIC DNA]</scope>
    <source>
        <strain evidence="2">B95-8</strain>
        <tissue evidence="2">Cell line</tissue>
    </source>
</reference>
<dbReference type="PANTHER" id="PTHR24110:SF3">
    <property type="entry name" value="CENTROSOMAL PROTEIN OF 78 KDA"/>
    <property type="match status" value="1"/>
</dbReference>
<accession>A0ABQ9WDV5</accession>
<dbReference type="PANTHER" id="PTHR24110">
    <property type="entry name" value="CENTROSOMAL PROTEIN OF 78 KDA"/>
    <property type="match status" value="1"/>
</dbReference>
<feature type="region of interest" description="Disordered" evidence="1">
    <location>
        <begin position="70"/>
        <end position="98"/>
    </location>
</feature>
<evidence type="ECO:0000313" key="2">
    <source>
        <dbReference type="EMBL" id="KAK2119665.1"/>
    </source>
</evidence>
<feature type="compositionally biased region" description="Pro residues" evidence="1">
    <location>
        <begin position="71"/>
        <end position="83"/>
    </location>
</feature>